<evidence type="ECO:0008006" key="9">
    <source>
        <dbReference type="Google" id="ProtNLM"/>
    </source>
</evidence>
<keyword evidence="4 7" id="KW-1133">Transmembrane helix</keyword>
<dbReference type="KEGG" id="lja:130747779"/>
<accession>I3SS16</accession>
<sequence length="207" mass="22538">MEKKVLVVCFVVGFLGLLAAATSFGAEATRIKGSQVQFITSDQCMYPRSPALPLGFTAAMALMISQIIINVATGCICCRKNAQIPDSNWRVALICFVLCWFTFVMAFLLLLTGAALNDQRGQESMYFGSYYCYVVKPGVFATGAMLSLASVAFGIIYYITLTKGKSAGGDSSYPNQGNIAMGQPQIPPQSTQPVFVHEDTYIRRQFT</sequence>
<evidence type="ECO:0000256" key="7">
    <source>
        <dbReference type="SAM" id="Phobius"/>
    </source>
</evidence>
<dbReference type="OrthoDB" id="678343at2759"/>
<dbReference type="EMBL" id="BT143264">
    <property type="protein sequence ID" value="AFK43058.1"/>
    <property type="molecule type" value="mRNA"/>
</dbReference>
<feature type="transmembrane region" description="Helical" evidence="7">
    <location>
        <begin position="91"/>
        <end position="117"/>
    </location>
</feature>
<name>I3SS16_LOTJA</name>
<dbReference type="PANTHER" id="PTHR31769">
    <property type="entry name" value="OS07G0462200 PROTEIN-RELATED"/>
    <property type="match status" value="1"/>
</dbReference>
<protein>
    <recommendedName>
        <fullName evidence="9">Transmembrane protein</fullName>
    </recommendedName>
</protein>
<keyword evidence="5 7" id="KW-0472">Membrane</keyword>
<keyword evidence="2 7" id="KW-0812">Transmembrane</keyword>
<evidence type="ECO:0000313" key="8">
    <source>
        <dbReference type="EMBL" id="AFK43058.1"/>
    </source>
</evidence>
<evidence type="ECO:0000256" key="5">
    <source>
        <dbReference type="ARBA" id="ARBA00023136"/>
    </source>
</evidence>
<dbReference type="AlphaFoldDB" id="I3SS16"/>
<dbReference type="RefSeq" id="XP_057456795.1">
    <property type="nucleotide sequence ID" value="XM_057600812.1"/>
</dbReference>
<evidence type="ECO:0000256" key="6">
    <source>
        <dbReference type="ARBA" id="ARBA00029467"/>
    </source>
</evidence>
<dbReference type="GeneID" id="130747779"/>
<evidence type="ECO:0000256" key="3">
    <source>
        <dbReference type="ARBA" id="ARBA00022729"/>
    </source>
</evidence>
<feature type="transmembrane region" description="Helical" evidence="7">
    <location>
        <begin position="52"/>
        <end position="79"/>
    </location>
</feature>
<evidence type="ECO:0000256" key="1">
    <source>
        <dbReference type="ARBA" id="ARBA00004127"/>
    </source>
</evidence>
<dbReference type="GO" id="GO:0012505">
    <property type="term" value="C:endomembrane system"/>
    <property type="evidence" value="ECO:0007669"/>
    <property type="project" value="UniProtKB-SubCell"/>
</dbReference>
<reference evidence="8" key="1">
    <citation type="submission" date="2012-05" db="EMBL/GenBank/DDBJ databases">
        <authorList>
            <person name="Krishnakumar V."/>
            <person name="Cheung F."/>
            <person name="Xiao Y."/>
            <person name="Chan A."/>
            <person name="Moskal W.A."/>
            <person name="Town C.D."/>
        </authorList>
    </citation>
    <scope>NUCLEOTIDE SEQUENCE</scope>
</reference>
<feature type="transmembrane region" description="Helical" evidence="7">
    <location>
        <begin position="137"/>
        <end position="159"/>
    </location>
</feature>
<dbReference type="InterPro" id="IPR052222">
    <property type="entry name" value="DESIGUAL"/>
</dbReference>
<comment type="similarity">
    <text evidence="6">Belongs to the DESIGUAL family.</text>
</comment>
<organism evidence="8">
    <name type="scientific">Lotus japonicus</name>
    <name type="common">Lotus corniculatus var. japonicus</name>
    <dbReference type="NCBI Taxonomy" id="34305"/>
    <lineage>
        <taxon>Eukaryota</taxon>
        <taxon>Viridiplantae</taxon>
        <taxon>Streptophyta</taxon>
        <taxon>Embryophyta</taxon>
        <taxon>Tracheophyta</taxon>
        <taxon>Spermatophyta</taxon>
        <taxon>Magnoliopsida</taxon>
        <taxon>eudicotyledons</taxon>
        <taxon>Gunneridae</taxon>
        <taxon>Pentapetalae</taxon>
        <taxon>rosids</taxon>
        <taxon>fabids</taxon>
        <taxon>Fabales</taxon>
        <taxon>Fabaceae</taxon>
        <taxon>Papilionoideae</taxon>
        <taxon>50 kb inversion clade</taxon>
        <taxon>NPAAA clade</taxon>
        <taxon>Hologalegina</taxon>
        <taxon>robinioid clade</taxon>
        <taxon>Loteae</taxon>
        <taxon>Lotus</taxon>
    </lineage>
</organism>
<proteinExistence type="evidence at transcript level"/>
<evidence type="ECO:0000256" key="4">
    <source>
        <dbReference type="ARBA" id="ARBA00022989"/>
    </source>
</evidence>
<evidence type="ECO:0000256" key="2">
    <source>
        <dbReference type="ARBA" id="ARBA00022692"/>
    </source>
</evidence>
<keyword evidence="3" id="KW-0732">Signal</keyword>
<dbReference type="InterPro" id="IPR009606">
    <property type="entry name" value="DEAL/Modifying_wall_lignin1/2"/>
</dbReference>
<comment type="subcellular location">
    <subcellularLocation>
        <location evidence="1">Endomembrane system</location>
        <topology evidence="1">Multi-pass membrane protein</topology>
    </subcellularLocation>
</comment>
<dbReference type="Pfam" id="PF06749">
    <property type="entry name" value="DUF1218"/>
    <property type="match status" value="1"/>
</dbReference>